<dbReference type="GO" id="GO:0016740">
    <property type="term" value="F:transferase activity"/>
    <property type="evidence" value="ECO:0007669"/>
    <property type="project" value="UniProtKB-KW"/>
</dbReference>
<feature type="domain" description="Polysaccharide pyruvyl transferase" evidence="1">
    <location>
        <begin position="137"/>
        <end position="192"/>
    </location>
</feature>
<dbReference type="Pfam" id="PF04230">
    <property type="entry name" value="PS_pyruv_trans"/>
    <property type="match status" value="1"/>
</dbReference>
<protein>
    <submittedName>
        <fullName evidence="2">Polysaccharide pyruvyl transferase family protein</fullName>
    </submittedName>
</protein>
<organism evidence="2 3">
    <name type="scientific">Isoptericola hypogeus</name>
    <dbReference type="NCBI Taxonomy" id="300179"/>
    <lineage>
        <taxon>Bacteria</taxon>
        <taxon>Bacillati</taxon>
        <taxon>Actinomycetota</taxon>
        <taxon>Actinomycetes</taxon>
        <taxon>Micrococcales</taxon>
        <taxon>Promicromonosporaceae</taxon>
        <taxon>Isoptericola</taxon>
    </lineage>
</organism>
<dbReference type="EMBL" id="BAAAPM010000002">
    <property type="protein sequence ID" value="GAA1710387.1"/>
    <property type="molecule type" value="Genomic_DNA"/>
</dbReference>
<evidence type="ECO:0000313" key="3">
    <source>
        <dbReference type="Proteomes" id="UP001501138"/>
    </source>
</evidence>
<dbReference type="Proteomes" id="UP001501138">
    <property type="component" value="Unassembled WGS sequence"/>
</dbReference>
<evidence type="ECO:0000313" key="2">
    <source>
        <dbReference type="EMBL" id="GAA1710387.1"/>
    </source>
</evidence>
<comment type="caution">
    <text evidence="2">The sequence shown here is derived from an EMBL/GenBank/DDBJ whole genome shotgun (WGS) entry which is preliminary data.</text>
</comment>
<dbReference type="InterPro" id="IPR007345">
    <property type="entry name" value="Polysacch_pyruvyl_Trfase"/>
</dbReference>
<keyword evidence="2" id="KW-0808">Transferase</keyword>
<sequence>MTPIRLWWWRWRFPADLNFGDELTAPLLERLSGRPVAWTPLESAEVVGAGSVLQKFLRARPTDMPQVWGAGVIAPHRDPVPADFVPRAVRGRLTLEHLDPSVRDGVALGDPGILADRLVDGPVAKRYALGVVPHYKDADDPTMRAIAALPGVRRINIAWSPEEVAREIAACEVVVSSSMHGLIFADALGVPNARLKVSDKLVGGDFKFRDYCSAFGPDRYQPPLTPDDVRDLDVPQLVDLVTGRFRPPTGIDDLKRGLVGALPV</sequence>
<proteinExistence type="predicted"/>
<name>A0ABP4UVG7_9MICO</name>
<gene>
    <name evidence="2" type="ORF">GCM10009809_03410</name>
</gene>
<evidence type="ECO:0000259" key="1">
    <source>
        <dbReference type="Pfam" id="PF04230"/>
    </source>
</evidence>
<accession>A0ABP4UVG7</accession>
<reference evidence="3" key="1">
    <citation type="journal article" date="2019" name="Int. J. Syst. Evol. Microbiol.">
        <title>The Global Catalogue of Microorganisms (GCM) 10K type strain sequencing project: providing services to taxonomists for standard genome sequencing and annotation.</title>
        <authorList>
            <consortium name="The Broad Institute Genomics Platform"/>
            <consortium name="The Broad Institute Genome Sequencing Center for Infectious Disease"/>
            <person name="Wu L."/>
            <person name="Ma J."/>
        </authorList>
    </citation>
    <scope>NUCLEOTIDE SEQUENCE [LARGE SCALE GENOMIC DNA]</scope>
    <source>
        <strain evidence="3">JCM 15589</strain>
    </source>
</reference>
<keyword evidence="3" id="KW-1185">Reference proteome</keyword>
<dbReference type="RefSeq" id="WP_344245012.1">
    <property type="nucleotide sequence ID" value="NZ_BAAAPM010000002.1"/>
</dbReference>